<evidence type="ECO:0000259" key="5">
    <source>
        <dbReference type="PROSITE" id="PS51935"/>
    </source>
</evidence>
<evidence type="ECO:0000256" key="4">
    <source>
        <dbReference type="ARBA" id="ARBA00022807"/>
    </source>
</evidence>
<dbReference type="PANTHER" id="PTHR47053:SF1">
    <property type="entry name" value="MUREIN DD-ENDOPEPTIDASE MEPH-RELATED"/>
    <property type="match status" value="1"/>
</dbReference>
<dbReference type="Pfam" id="PF00877">
    <property type="entry name" value="NLPC_P60"/>
    <property type="match status" value="1"/>
</dbReference>
<dbReference type="PROSITE" id="PS51935">
    <property type="entry name" value="NLPC_P60"/>
    <property type="match status" value="1"/>
</dbReference>
<dbReference type="Proteomes" id="UP000265816">
    <property type="component" value="Unassembled WGS sequence"/>
</dbReference>
<accession>A0A398BGT2</accession>
<protein>
    <submittedName>
        <fullName evidence="6">Peptidoglycan endopeptidase</fullName>
    </submittedName>
</protein>
<evidence type="ECO:0000313" key="6">
    <source>
        <dbReference type="EMBL" id="RID88937.1"/>
    </source>
</evidence>
<dbReference type="Pfam" id="PF24032">
    <property type="entry name" value="YQBQ"/>
    <property type="match status" value="1"/>
</dbReference>
<proteinExistence type="inferred from homology"/>
<comment type="similarity">
    <text evidence="1">Belongs to the peptidase C40 family.</text>
</comment>
<keyword evidence="7" id="KW-1185">Reference proteome</keyword>
<dbReference type="GO" id="GO:0006508">
    <property type="term" value="P:proteolysis"/>
    <property type="evidence" value="ECO:0007669"/>
    <property type="project" value="UniProtKB-KW"/>
</dbReference>
<organism evidence="6 7">
    <name type="scientific">Mesobacillus zeae</name>
    <dbReference type="NCBI Taxonomy" id="1917180"/>
    <lineage>
        <taxon>Bacteria</taxon>
        <taxon>Bacillati</taxon>
        <taxon>Bacillota</taxon>
        <taxon>Bacilli</taxon>
        <taxon>Bacillales</taxon>
        <taxon>Bacillaceae</taxon>
        <taxon>Mesobacillus</taxon>
    </lineage>
</organism>
<dbReference type="GO" id="GO:0008234">
    <property type="term" value="F:cysteine-type peptidase activity"/>
    <property type="evidence" value="ECO:0007669"/>
    <property type="project" value="UniProtKB-KW"/>
</dbReference>
<keyword evidence="2" id="KW-0645">Protease</keyword>
<comment type="caution">
    <text evidence="6">The sequence shown here is derived from an EMBL/GenBank/DDBJ whole genome shotgun (WGS) entry which is preliminary data.</text>
</comment>
<reference evidence="6 7" key="1">
    <citation type="submission" date="2018-08" db="EMBL/GenBank/DDBJ databases">
        <title>Bacillus jemisoniae sp. nov., Bacillus chryseoplanitiae sp. nov., Bacillus resnikiae sp. nov., and Bacillus frankliniae sp. nov., isolated from Viking spacecraft and associated surfaces.</title>
        <authorList>
            <person name="Seuylemezian A."/>
            <person name="Vaishampayan P."/>
        </authorList>
    </citation>
    <scope>NUCLEOTIDE SEQUENCE [LARGE SCALE GENOMIC DNA]</scope>
    <source>
        <strain evidence="6 7">JJ-247</strain>
    </source>
</reference>
<dbReference type="OrthoDB" id="1698671at2"/>
<evidence type="ECO:0000256" key="3">
    <source>
        <dbReference type="ARBA" id="ARBA00022801"/>
    </source>
</evidence>
<evidence type="ECO:0000313" key="7">
    <source>
        <dbReference type="Proteomes" id="UP000265816"/>
    </source>
</evidence>
<evidence type="ECO:0000256" key="2">
    <source>
        <dbReference type="ARBA" id="ARBA00022670"/>
    </source>
</evidence>
<dbReference type="SUPFAM" id="SSF54001">
    <property type="entry name" value="Cysteine proteinases"/>
    <property type="match status" value="1"/>
</dbReference>
<dbReference type="Gene3D" id="3.90.1720.10">
    <property type="entry name" value="endopeptidase domain like (from Nostoc punctiforme)"/>
    <property type="match status" value="1"/>
</dbReference>
<sequence>MSVSLRYYSSSDTYVKLTELVTSVNWSGETTQASRSCKVSMSNTTNGTTKAVNIEVGKDVRLYVDGDEIFRGVIFNTEIASDGSFSFTAYDYNYYLTKNMDSMKFVKQKASQIIRTICSKYGISAGTIDDTGYVIPKLILRDKTLYDMIMIALTETRKKTGKVFMLGNEKGKLVLRERKSQVKRLIIKDGSNLLSASYSESIEDLRNSVRITGKSGEESKGVTVSDSASTKKYGLMREKEHESEKSVAQLMPIANALLKELNKVARESNIDALGEKSIISGKMVQVSEKMTGISGGFYVITDSHTFEPNGLHSMSITVSKTLELNELEYEPPEEPEKTMASGGASNDKATDVVNLARSFKGKVRYVFGGKSIANGTGDCSGFTYYVFKKATGKDIGHGTSAQIRKGKQVSKASAQAGDLVFFQGTYRSGVSHVGIVTRPGFCVSLASSGCQEHSYTTGYWAGHYMEIRRVI</sequence>
<gene>
    <name evidence="6" type="ORF">D1970_00085</name>
</gene>
<feature type="domain" description="NlpC/P60" evidence="5">
    <location>
        <begin position="346"/>
        <end position="471"/>
    </location>
</feature>
<evidence type="ECO:0000256" key="1">
    <source>
        <dbReference type="ARBA" id="ARBA00007074"/>
    </source>
</evidence>
<keyword evidence="4" id="KW-0788">Thiol protease</keyword>
<dbReference type="InterPro" id="IPR051202">
    <property type="entry name" value="Peptidase_C40"/>
</dbReference>
<dbReference type="InterPro" id="IPR038765">
    <property type="entry name" value="Papain-like_cys_pep_sf"/>
</dbReference>
<dbReference type="AlphaFoldDB" id="A0A398BGT2"/>
<dbReference type="SUPFAM" id="SSF69279">
    <property type="entry name" value="Phage tail proteins"/>
    <property type="match status" value="1"/>
</dbReference>
<name>A0A398BGT2_9BACI</name>
<dbReference type="InterPro" id="IPR000064">
    <property type="entry name" value="NLP_P60_dom"/>
</dbReference>
<dbReference type="InterPro" id="IPR056937">
    <property type="entry name" value="YqbQ/XkdQ"/>
</dbReference>
<keyword evidence="3" id="KW-0378">Hydrolase</keyword>
<dbReference type="EMBL" id="QWVT01000001">
    <property type="protein sequence ID" value="RID88937.1"/>
    <property type="molecule type" value="Genomic_DNA"/>
</dbReference>
<dbReference type="PANTHER" id="PTHR47053">
    <property type="entry name" value="MUREIN DD-ENDOPEPTIDASE MEPH-RELATED"/>
    <property type="match status" value="1"/>
</dbReference>